<comment type="similarity">
    <text evidence="5">Belongs to the Rap family.</text>
</comment>
<keyword evidence="3" id="KW-0677">Repeat</keyword>
<dbReference type="InterPro" id="IPR027417">
    <property type="entry name" value="P-loop_NTPase"/>
</dbReference>
<sequence>MVIGQSTADGIPLSRVELDQLPPACAAIWEEIFVNWTTTEYGDEQSTLSELLACELGDSFTADGWLREWAQAHGLLQTAFLTLPDEDGPLPNPWRLFAEDTTATQTKIHYLVGRAHGDLHADNILVPVHDTAVYAQGFRMIDLATYRNDAPLSRDLASLLVSLCWREIGASSPRSRRAFLTYLERDHPDPRLHDSMPGDVRKVIDGLRTPALQFATDRWELQHWHRQVKVSLLAQAMLHTAYTSGTPDARRWCCRLAGRLTHILLHPAGPHEEPPMPFDAGTIDGTSTTPVRNRPSGTGAVFVDRTGPRSRLRAALEDQVTSVIVVSGPPGIGKTALVREVLADLGRADPDDGACMLRWHEVTPYADIGVPTLVADVEPPGSGHAAGPTARARLEIALDKLGAAGGILPVIVLDAAEHLLTEDDVLRDTELDLAFEAIHSRRHPPVKVVFISHVVPAATTGVTWTETACRISLDGLEPPSLREHFAALAPADSTGLAALPEPELRRIHGRLAGNPRLAELLHALQCTDPPMLQPTEVAPWLSGIPAGQVHQRLVDRFVNQLPIEQQRVVQALAALGIPADTDAITGVVGPSVPAALIEPALHALVAARMVLQRRDGRRYLRRTEIEPVLSRLPAEDRRPAQVRALTRIGLLVRAAKVVATLQKEDEDVHSIADLDMHFARIDIWLRAGLYDQAFSVIAAIEDVVNLWGSGAELRTQREAVRGRLDDRLDEMVNLAALGHIYSYSGELSQAQTAYRAALAIAQQDQDREAIRQIYIGMGTMFAEHDHLLQAAEHYQWALGLASDDEHDRGDRVAALIGVADCQQRHGDYRKAVATALAAFDTAPEDEPTQAVDAGLRLTRWYAEIDQLPDALTMLSRCSDLVLARPDPWAWAELLYARAELDLYRDRYDDARTSAEQSIAVARDHRDPVNLRRSLTTFALTQIHLGNLEAARTAIEEAARYRVAGRETVELAVRAIIAHRCDLPGTARDLFQQLRAESGARIAADSNDLAAWDFAGIAECYLVLTGQRPPEAPLEAFRRARPKPAEQTPGLDDRLRFMVHTLADGNRRLELVLTQLADIRPGRTT</sequence>
<keyword evidence="7" id="KW-1185">Reference proteome</keyword>
<proteinExistence type="inferred from homology"/>
<evidence type="ECO:0000313" key="6">
    <source>
        <dbReference type="EMBL" id="KUL40540.1"/>
    </source>
</evidence>
<evidence type="ECO:0000256" key="1">
    <source>
        <dbReference type="ARBA" id="ARBA00004496"/>
    </source>
</evidence>
<dbReference type="PRINTS" id="PR00830">
    <property type="entry name" value="ENDOLAPTASE"/>
</dbReference>
<name>A0A0X3V732_9ACTN</name>
<dbReference type="Gene3D" id="3.40.50.300">
    <property type="entry name" value="P-loop containing nucleotide triphosphate hydrolases"/>
    <property type="match status" value="1"/>
</dbReference>
<accession>A0A0X3V732</accession>
<dbReference type="AlphaFoldDB" id="A0A0X3V732"/>
<dbReference type="SUPFAM" id="SSF52540">
    <property type="entry name" value="P-loop containing nucleoside triphosphate hydrolases"/>
    <property type="match status" value="1"/>
</dbReference>
<dbReference type="SUPFAM" id="SSF48452">
    <property type="entry name" value="TPR-like"/>
    <property type="match status" value="2"/>
</dbReference>
<reference evidence="6 7" key="1">
    <citation type="submission" date="2015-10" db="EMBL/GenBank/DDBJ databases">
        <authorList>
            <person name="Gilbert D.G."/>
        </authorList>
    </citation>
    <scope>NUCLEOTIDE SEQUENCE [LARGE SCALE GENOMIC DNA]</scope>
    <source>
        <strain evidence="6 7">NRRL B-16712</strain>
    </source>
</reference>
<organism evidence="6 7">
    <name type="scientific">Actinoplanes awajinensis subsp. mycoplanecinus</name>
    <dbReference type="NCBI Taxonomy" id="135947"/>
    <lineage>
        <taxon>Bacteria</taxon>
        <taxon>Bacillati</taxon>
        <taxon>Actinomycetota</taxon>
        <taxon>Actinomycetes</taxon>
        <taxon>Micromonosporales</taxon>
        <taxon>Micromonosporaceae</taxon>
        <taxon>Actinoplanes</taxon>
    </lineage>
</organism>
<evidence type="ECO:0000313" key="7">
    <source>
        <dbReference type="Proteomes" id="UP000053244"/>
    </source>
</evidence>
<evidence type="ECO:0000256" key="3">
    <source>
        <dbReference type="ARBA" id="ARBA00022737"/>
    </source>
</evidence>
<evidence type="ECO:0000256" key="2">
    <source>
        <dbReference type="ARBA" id="ARBA00022490"/>
    </source>
</evidence>
<dbReference type="GO" id="GO:0005737">
    <property type="term" value="C:cytoplasm"/>
    <property type="evidence" value="ECO:0007669"/>
    <property type="project" value="UniProtKB-SubCell"/>
</dbReference>
<dbReference type="SMART" id="SM00028">
    <property type="entry name" value="TPR"/>
    <property type="match status" value="4"/>
</dbReference>
<dbReference type="EMBL" id="LLZH01000026">
    <property type="protein sequence ID" value="KUL40540.1"/>
    <property type="molecule type" value="Genomic_DNA"/>
</dbReference>
<comment type="subcellular location">
    <subcellularLocation>
        <location evidence="1">Cytoplasm</location>
    </subcellularLocation>
</comment>
<dbReference type="InterPro" id="IPR051476">
    <property type="entry name" value="Bac_ResReg_Asp_Phosphatase"/>
</dbReference>
<protein>
    <submittedName>
        <fullName evidence="6">Uncharacterized protein</fullName>
    </submittedName>
</protein>
<gene>
    <name evidence="6" type="ORF">ADL15_07105</name>
</gene>
<evidence type="ECO:0000256" key="4">
    <source>
        <dbReference type="ARBA" id="ARBA00022803"/>
    </source>
</evidence>
<dbReference type="InterPro" id="IPR011990">
    <property type="entry name" value="TPR-like_helical_dom_sf"/>
</dbReference>
<keyword evidence="4" id="KW-0802">TPR repeat</keyword>
<dbReference type="PANTHER" id="PTHR46630:SF1">
    <property type="entry name" value="TETRATRICOPEPTIDE REPEAT PROTEIN 29"/>
    <property type="match status" value="1"/>
</dbReference>
<dbReference type="Proteomes" id="UP000053244">
    <property type="component" value="Unassembled WGS sequence"/>
</dbReference>
<dbReference type="InterPro" id="IPR019734">
    <property type="entry name" value="TPR_rpt"/>
</dbReference>
<keyword evidence="2" id="KW-0963">Cytoplasm</keyword>
<comment type="caution">
    <text evidence="6">The sequence shown here is derived from an EMBL/GenBank/DDBJ whole genome shotgun (WGS) entry which is preliminary data.</text>
</comment>
<dbReference type="Gene3D" id="1.25.40.10">
    <property type="entry name" value="Tetratricopeptide repeat domain"/>
    <property type="match status" value="2"/>
</dbReference>
<dbReference type="PANTHER" id="PTHR46630">
    <property type="entry name" value="TETRATRICOPEPTIDE REPEAT PROTEIN 29"/>
    <property type="match status" value="1"/>
</dbReference>
<evidence type="ECO:0000256" key="5">
    <source>
        <dbReference type="ARBA" id="ARBA00038253"/>
    </source>
</evidence>